<keyword evidence="1" id="KW-0805">Transcription regulation</keyword>
<dbReference type="PANTHER" id="PTHR46796:SF15">
    <property type="entry name" value="BLL1074 PROTEIN"/>
    <property type="match status" value="1"/>
</dbReference>
<organism evidence="5 6">
    <name type="scientific">Myxococcus stipitatus (strain DSM 14675 / JCM 12634 / Mx s8)</name>
    <dbReference type="NCBI Taxonomy" id="1278073"/>
    <lineage>
        <taxon>Bacteria</taxon>
        <taxon>Pseudomonadati</taxon>
        <taxon>Myxococcota</taxon>
        <taxon>Myxococcia</taxon>
        <taxon>Myxococcales</taxon>
        <taxon>Cystobacterineae</taxon>
        <taxon>Myxococcaceae</taxon>
        <taxon>Myxococcus</taxon>
    </lineage>
</organism>
<dbReference type="InterPro" id="IPR018060">
    <property type="entry name" value="HTH_AraC"/>
</dbReference>
<evidence type="ECO:0000256" key="2">
    <source>
        <dbReference type="ARBA" id="ARBA00023125"/>
    </source>
</evidence>
<dbReference type="KEGG" id="msd:MYSTI_01575"/>
<dbReference type="STRING" id="1278073.MYSTI_01575"/>
<dbReference type="Pfam" id="PF12833">
    <property type="entry name" value="HTH_18"/>
    <property type="match status" value="1"/>
</dbReference>
<evidence type="ECO:0000259" key="4">
    <source>
        <dbReference type="PROSITE" id="PS01124"/>
    </source>
</evidence>
<evidence type="ECO:0000256" key="1">
    <source>
        <dbReference type="ARBA" id="ARBA00023015"/>
    </source>
</evidence>
<dbReference type="AlphaFoldDB" id="L7U411"/>
<keyword evidence="3" id="KW-0804">Transcription</keyword>
<gene>
    <name evidence="5" type="ordered locus">MYSTI_01575</name>
</gene>
<dbReference type="Proteomes" id="UP000011131">
    <property type="component" value="Chromosome"/>
</dbReference>
<accession>L7U411</accession>
<dbReference type="InterPro" id="IPR050204">
    <property type="entry name" value="AraC_XylS_family_regulators"/>
</dbReference>
<name>L7U411_MYXSD</name>
<evidence type="ECO:0000256" key="3">
    <source>
        <dbReference type="ARBA" id="ARBA00023163"/>
    </source>
</evidence>
<dbReference type="Gene3D" id="1.10.10.60">
    <property type="entry name" value="Homeodomain-like"/>
    <property type="match status" value="1"/>
</dbReference>
<dbReference type="GO" id="GO:0043565">
    <property type="term" value="F:sequence-specific DNA binding"/>
    <property type="evidence" value="ECO:0007669"/>
    <property type="project" value="InterPro"/>
</dbReference>
<keyword evidence="2" id="KW-0238">DNA-binding</keyword>
<keyword evidence="6" id="KW-1185">Reference proteome</keyword>
<dbReference type="PANTHER" id="PTHR46796">
    <property type="entry name" value="HTH-TYPE TRANSCRIPTIONAL ACTIVATOR RHAS-RELATED"/>
    <property type="match status" value="1"/>
</dbReference>
<dbReference type="RefSeq" id="WP_015347170.1">
    <property type="nucleotide sequence ID" value="NC_020126.1"/>
</dbReference>
<dbReference type="PROSITE" id="PS01124">
    <property type="entry name" value="HTH_ARAC_FAMILY_2"/>
    <property type="match status" value="1"/>
</dbReference>
<reference evidence="5 6" key="1">
    <citation type="journal article" date="2013" name="Genome Announc.">
        <title>Complete genome sequence of Myxococcus stipitatus strain DSM 14675, a fruiting myxobacterium.</title>
        <authorList>
            <person name="Huntley S."/>
            <person name="Kneip S."/>
            <person name="Treuner-Lange A."/>
            <person name="Sogaard-Andersen L."/>
        </authorList>
    </citation>
    <scope>NUCLEOTIDE SEQUENCE [LARGE SCALE GENOMIC DNA]</scope>
    <source>
        <strain evidence="6">DSM 14675 / JCM 12634 / Mx s8</strain>
    </source>
</reference>
<dbReference type="EMBL" id="CP004025">
    <property type="protein sequence ID" value="AGC42908.1"/>
    <property type="molecule type" value="Genomic_DNA"/>
</dbReference>
<dbReference type="PATRIC" id="fig|1278073.3.peg.1618"/>
<dbReference type="HOGENOM" id="CLU_066193_1_1_7"/>
<feature type="domain" description="HTH araC/xylS-type" evidence="4">
    <location>
        <begin position="181"/>
        <end position="269"/>
    </location>
</feature>
<protein>
    <submittedName>
        <fullName evidence="5">AraC family transcriptional regulator</fullName>
    </submittedName>
</protein>
<dbReference type="SMART" id="SM00342">
    <property type="entry name" value="HTH_ARAC"/>
    <property type="match status" value="1"/>
</dbReference>
<evidence type="ECO:0000313" key="6">
    <source>
        <dbReference type="Proteomes" id="UP000011131"/>
    </source>
</evidence>
<proteinExistence type="predicted"/>
<dbReference type="GO" id="GO:0003700">
    <property type="term" value="F:DNA-binding transcription factor activity"/>
    <property type="evidence" value="ECO:0007669"/>
    <property type="project" value="InterPro"/>
</dbReference>
<sequence>MSPSLFTPSERTAPFVQSAQIFSPSGPLAPFVSSIIVAEGGPEMTRTLLPLSGIVLGIGFRGSATQIDERSEHVLPNALIQGMGSLARRIRGSANGGSVLVTFSEVGAAQFFKGPLHELFNAFQPLDDLVPRAEVDRLSARLAEAGTLEARAALVEQFLSLRLSAKAPDPMVVAAVRAIRMAQGSLRMGALARSLHISQDALEKRFRRIVGTTPKHFASILRLRQVIDAYHPGASLSDLSLDAGYFDQSHFHREFRHVTGDAPRRFFASEDYF</sequence>
<evidence type="ECO:0000313" key="5">
    <source>
        <dbReference type="EMBL" id="AGC42908.1"/>
    </source>
</evidence>
<dbReference type="eggNOG" id="COG2207">
    <property type="taxonomic scope" value="Bacteria"/>
</dbReference>